<dbReference type="SUPFAM" id="SSF51905">
    <property type="entry name" value="FAD/NAD(P)-binding domain"/>
    <property type="match status" value="1"/>
</dbReference>
<sequence>MIDNAGLQRALTVDGARIVAERATRVAADHLITDSGIVRASTVVDARGTSGQGPRQTAFGVVVTRERARPVLGAAEAVLMDWTPIEETDGRTLDDSGMPSFLYAIPLDDERVLLEETCLAGDPPLTITELRGRLEARLGGLAEDALDTESVSFSLEGIDSPWRHKPLSFGARGGLLHPATGYSIGMSLAAARVVADAIADGRAPADDLWPAGARAVHRLRTAGLHALLALDADQTRGFFATFARLPVARQRAYLSGRTDLPGSVAAMLTLFARADHRTRRTLARAVLTGR</sequence>
<dbReference type="InterPro" id="IPR036188">
    <property type="entry name" value="FAD/NAD-bd_sf"/>
</dbReference>
<keyword evidence="1" id="KW-0413">Isomerase</keyword>
<evidence type="ECO:0000313" key="1">
    <source>
        <dbReference type="EMBL" id="AZG44331.1"/>
    </source>
</evidence>
<dbReference type="EMBL" id="CP033972">
    <property type="protein sequence ID" value="AZG44331.1"/>
    <property type="molecule type" value="Genomic_DNA"/>
</dbReference>
<dbReference type="GO" id="GO:0016853">
    <property type="term" value="F:isomerase activity"/>
    <property type="evidence" value="ECO:0007669"/>
    <property type="project" value="UniProtKB-KW"/>
</dbReference>
<evidence type="ECO:0000313" key="2">
    <source>
        <dbReference type="Proteomes" id="UP000271469"/>
    </source>
</evidence>
<accession>A0A3G8JGQ4</accession>
<organism evidence="1 2">
    <name type="scientific">Gordonia insulae</name>
    <dbReference type="NCBI Taxonomy" id="2420509"/>
    <lineage>
        <taxon>Bacteria</taxon>
        <taxon>Bacillati</taxon>
        <taxon>Actinomycetota</taxon>
        <taxon>Actinomycetes</taxon>
        <taxon>Mycobacteriales</taxon>
        <taxon>Gordoniaceae</taxon>
        <taxon>Gordonia</taxon>
    </lineage>
</organism>
<dbReference type="Proteomes" id="UP000271469">
    <property type="component" value="Chromosome"/>
</dbReference>
<dbReference type="KEGG" id="gom:D7316_00915"/>
<dbReference type="Pfam" id="PF05834">
    <property type="entry name" value="Lycopene_cycl"/>
    <property type="match status" value="1"/>
</dbReference>
<dbReference type="AlphaFoldDB" id="A0A3G8JGQ4"/>
<proteinExistence type="predicted"/>
<gene>
    <name evidence="1" type="primary">crtL</name>
    <name evidence="1" type="ORF">D7316_00915</name>
</gene>
<protein>
    <submittedName>
        <fullName evidence="1">Lycopene beta cyclase</fullName>
        <ecNumber evidence="1">5.5.1.19</ecNumber>
    </submittedName>
</protein>
<dbReference type="EC" id="5.5.1.19" evidence="1"/>
<dbReference type="PANTHER" id="PTHR39757:SF5">
    <property type="entry name" value="OS02G0190600 PROTEIN"/>
    <property type="match status" value="1"/>
</dbReference>
<dbReference type="PANTHER" id="PTHR39757">
    <property type="match status" value="1"/>
</dbReference>
<dbReference type="RefSeq" id="WP_164473723.1">
    <property type="nucleotide sequence ID" value="NZ_CP033972.1"/>
</dbReference>
<name>A0A3G8JGQ4_9ACTN</name>
<reference evidence="1 2" key="1">
    <citation type="submission" date="2018-11" db="EMBL/GenBank/DDBJ databases">
        <title>Gordonia insulae sp. nov., isolated from an island soil.</title>
        <authorList>
            <person name="Kim Y.S."/>
            <person name="Kim S.B."/>
        </authorList>
    </citation>
    <scope>NUCLEOTIDE SEQUENCE [LARGE SCALE GENOMIC DNA]</scope>
    <source>
        <strain evidence="1 2">MMS17-SY073</strain>
    </source>
</reference>
<keyword evidence="2" id="KW-1185">Reference proteome</keyword>